<evidence type="ECO:0000256" key="1">
    <source>
        <dbReference type="ARBA" id="ARBA00001936"/>
    </source>
</evidence>
<dbReference type="OrthoDB" id="1695362at2759"/>
<dbReference type="GO" id="GO:0046872">
    <property type="term" value="F:metal ion binding"/>
    <property type="evidence" value="ECO:0007669"/>
    <property type="project" value="UniProtKB-KW"/>
</dbReference>
<dbReference type="Proteomes" id="UP000193642">
    <property type="component" value="Unassembled WGS sequence"/>
</dbReference>
<dbReference type="InterPro" id="IPR039121">
    <property type="entry name" value="NUDT19"/>
</dbReference>
<dbReference type="SUPFAM" id="SSF55811">
    <property type="entry name" value="Nudix"/>
    <property type="match status" value="1"/>
</dbReference>
<dbReference type="STRING" id="329046.A0A1Y2C722"/>
<dbReference type="AlphaFoldDB" id="A0A1Y2C722"/>
<evidence type="ECO:0000256" key="6">
    <source>
        <dbReference type="ARBA" id="ARBA00023211"/>
    </source>
</evidence>
<dbReference type="InterPro" id="IPR015797">
    <property type="entry name" value="NUDIX_hydrolase-like_dom_sf"/>
</dbReference>
<dbReference type="CDD" id="cd18870">
    <property type="entry name" value="NUDIX_AcylCoAdiphos_Nudt19"/>
    <property type="match status" value="1"/>
</dbReference>
<dbReference type="GO" id="GO:0016818">
    <property type="term" value="F:hydrolase activity, acting on acid anhydrides, in phosphorus-containing anhydrides"/>
    <property type="evidence" value="ECO:0007669"/>
    <property type="project" value="InterPro"/>
</dbReference>
<evidence type="ECO:0000256" key="5">
    <source>
        <dbReference type="ARBA" id="ARBA00022842"/>
    </source>
</evidence>
<keyword evidence="3" id="KW-0479">Metal-binding</keyword>
<proteinExistence type="predicted"/>
<evidence type="ECO:0000256" key="4">
    <source>
        <dbReference type="ARBA" id="ARBA00022801"/>
    </source>
</evidence>
<name>A0A1Y2C722_9FUNG</name>
<feature type="domain" description="Nudix hydrolase" evidence="7">
    <location>
        <begin position="1"/>
        <end position="204"/>
    </location>
</feature>
<evidence type="ECO:0000256" key="3">
    <source>
        <dbReference type="ARBA" id="ARBA00022723"/>
    </source>
</evidence>
<dbReference type="InterPro" id="IPR000086">
    <property type="entry name" value="NUDIX_hydrolase_dom"/>
</dbReference>
<protein>
    <recommendedName>
        <fullName evidence="7">Nudix hydrolase domain-containing protein</fullName>
    </recommendedName>
</protein>
<comment type="caution">
    <text evidence="8">The sequence shown here is derived from an EMBL/GenBank/DDBJ whole genome shotgun (WGS) entry which is preliminary data.</text>
</comment>
<evidence type="ECO:0000313" key="9">
    <source>
        <dbReference type="Proteomes" id="UP000193642"/>
    </source>
</evidence>
<evidence type="ECO:0000313" key="8">
    <source>
        <dbReference type="EMBL" id="ORY42831.1"/>
    </source>
</evidence>
<dbReference type="PROSITE" id="PS51462">
    <property type="entry name" value="NUDIX"/>
    <property type="match status" value="1"/>
</dbReference>
<keyword evidence="9" id="KW-1185">Reference proteome</keyword>
<dbReference type="Gene3D" id="3.90.79.10">
    <property type="entry name" value="Nucleoside Triphosphate Pyrophosphohydrolase"/>
    <property type="match status" value="1"/>
</dbReference>
<evidence type="ECO:0000259" key="7">
    <source>
        <dbReference type="PROSITE" id="PS51462"/>
    </source>
</evidence>
<evidence type="ECO:0000256" key="2">
    <source>
        <dbReference type="ARBA" id="ARBA00001946"/>
    </source>
</evidence>
<dbReference type="PANTHER" id="PTHR12318">
    <property type="entry name" value="TESTOSTERONE-REGULATED PROTEIN RP2"/>
    <property type="match status" value="1"/>
</dbReference>
<keyword evidence="6" id="KW-0464">Manganese</keyword>
<comment type="cofactor">
    <cofactor evidence="1">
        <name>Mn(2+)</name>
        <dbReference type="ChEBI" id="CHEBI:29035"/>
    </cofactor>
</comment>
<accession>A0A1Y2C722</accession>
<comment type="cofactor">
    <cofactor evidence="2">
        <name>Mg(2+)</name>
        <dbReference type="ChEBI" id="CHEBI:18420"/>
    </cofactor>
</comment>
<organism evidence="8 9">
    <name type="scientific">Rhizoclosmatium globosum</name>
    <dbReference type="NCBI Taxonomy" id="329046"/>
    <lineage>
        <taxon>Eukaryota</taxon>
        <taxon>Fungi</taxon>
        <taxon>Fungi incertae sedis</taxon>
        <taxon>Chytridiomycota</taxon>
        <taxon>Chytridiomycota incertae sedis</taxon>
        <taxon>Chytridiomycetes</taxon>
        <taxon>Chytridiales</taxon>
        <taxon>Chytriomycetaceae</taxon>
        <taxon>Rhizoclosmatium</taxon>
    </lineage>
</organism>
<sequence length="308" mass="33713">MKQAASLILCKPVGRDGLFEVLMVKRNAQGTFKSLHVFPGGALDQSDNDSAWAPPASSSTNSSPALLPFRVAALRETFEECGITHQHILSNSNTSNSIQLDPKSLSDWQRRVKEDSTSYITFCKTASLPPLPTTSLVHWSHWQTPAPEKRRFDTHFFLTTLTTASPTPVIADATEIVDLEWLQPSAAIAAFQSGRIRLIPPQFLTMMELSRYTFEDLCALVKGEKERRVPGTCQPEPFKCKEDGGVLLLPGDLNHSATVNMVFRGEVQCGTKNRLKFGIADGVVTSIRIITTGGNDAMGALPNNTAKL</sequence>
<dbReference type="PANTHER" id="PTHR12318:SF0">
    <property type="entry name" value="ACYL-COENZYME A DIPHOSPHATASE NUDT19"/>
    <property type="match status" value="1"/>
</dbReference>
<reference evidence="8 9" key="1">
    <citation type="submission" date="2016-07" db="EMBL/GenBank/DDBJ databases">
        <title>Pervasive Adenine N6-methylation of Active Genes in Fungi.</title>
        <authorList>
            <consortium name="DOE Joint Genome Institute"/>
            <person name="Mondo S.J."/>
            <person name="Dannebaum R.O."/>
            <person name="Kuo R.C."/>
            <person name="Labutti K."/>
            <person name="Haridas S."/>
            <person name="Kuo A."/>
            <person name="Salamov A."/>
            <person name="Ahrendt S.R."/>
            <person name="Lipzen A."/>
            <person name="Sullivan W."/>
            <person name="Andreopoulos W.B."/>
            <person name="Clum A."/>
            <person name="Lindquist E."/>
            <person name="Daum C."/>
            <person name="Ramamoorthy G.K."/>
            <person name="Gryganskyi A."/>
            <person name="Culley D."/>
            <person name="Magnuson J.K."/>
            <person name="James T.Y."/>
            <person name="O'Malley M.A."/>
            <person name="Stajich J.E."/>
            <person name="Spatafora J.W."/>
            <person name="Visel A."/>
            <person name="Grigoriev I.V."/>
        </authorList>
    </citation>
    <scope>NUCLEOTIDE SEQUENCE [LARGE SCALE GENOMIC DNA]</scope>
    <source>
        <strain evidence="8 9">JEL800</strain>
    </source>
</reference>
<keyword evidence="5" id="KW-0460">Magnesium</keyword>
<gene>
    <name evidence="8" type="ORF">BCR33DRAFT_766896</name>
</gene>
<keyword evidence="4" id="KW-0378">Hydrolase</keyword>
<dbReference type="GO" id="GO:0005739">
    <property type="term" value="C:mitochondrion"/>
    <property type="evidence" value="ECO:0007669"/>
    <property type="project" value="TreeGrafter"/>
</dbReference>
<dbReference type="EMBL" id="MCGO01000027">
    <property type="protein sequence ID" value="ORY42831.1"/>
    <property type="molecule type" value="Genomic_DNA"/>
</dbReference>